<evidence type="ECO:0000313" key="5">
    <source>
        <dbReference type="Proteomes" id="UP000295163"/>
    </source>
</evidence>
<dbReference type="AlphaFoldDB" id="A0A4R5YTT1"/>
<dbReference type="EMBL" id="SMZT01000001">
    <property type="protein sequence ID" value="TDL46787.1"/>
    <property type="molecule type" value="Genomic_DNA"/>
</dbReference>
<organism evidence="4 5">
    <name type="scientific">Kocuria rosea</name>
    <name type="common">Deinococcus erythromyxa</name>
    <name type="synonym">Micrococcus rubens</name>
    <dbReference type="NCBI Taxonomy" id="1275"/>
    <lineage>
        <taxon>Bacteria</taxon>
        <taxon>Bacillati</taxon>
        <taxon>Actinomycetota</taxon>
        <taxon>Actinomycetes</taxon>
        <taxon>Micrococcales</taxon>
        <taxon>Micrococcaceae</taxon>
        <taxon>Kocuria</taxon>
    </lineage>
</organism>
<evidence type="ECO:0000313" key="4">
    <source>
        <dbReference type="EMBL" id="TDL46787.1"/>
    </source>
</evidence>
<accession>A0A4R5YTT1</accession>
<name>A0A4R5YTT1_KOCRO</name>
<sequence>MTLRPLALAALLLLAPVPGAAHAAETAPPPAPGAESPAGVPSPAPPSDDEPADHRPGTGPAEAPDTTSEPGGAPAPEPGGTAPDAHPSPAPGGHAAPEPGGVRAEDGHAGDARAGDARAGDGGAGNDRAGGDSAGDARTEAAPGTPSDADSDSGSDPGELSALERASFVGPGPAEAHRTGSGALVRDGSALRAQVLAGQQQVTPGTLTRISVGTVTRVPAQDATGDSSTVWWVGGLAALGAAAAGAVVARGSRARRPH</sequence>
<protein>
    <recommendedName>
        <fullName evidence="6">LPXTG cell wall anchor domain-containing protein</fullName>
    </recommendedName>
</protein>
<keyword evidence="2" id="KW-1133">Transmembrane helix</keyword>
<evidence type="ECO:0000256" key="3">
    <source>
        <dbReference type="SAM" id="SignalP"/>
    </source>
</evidence>
<comment type="caution">
    <text evidence="4">The sequence shown here is derived from an EMBL/GenBank/DDBJ whole genome shotgun (WGS) entry which is preliminary data.</text>
</comment>
<feature type="compositionally biased region" description="Low complexity" evidence="1">
    <location>
        <begin position="141"/>
        <end position="158"/>
    </location>
</feature>
<evidence type="ECO:0000256" key="2">
    <source>
        <dbReference type="SAM" id="Phobius"/>
    </source>
</evidence>
<feature type="signal peptide" evidence="3">
    <location>
        <begin position="1"/>
        <end position="23"/>
    </location>
</feature>
<dbReference type="GeneID" id="64346150"/>
<feature type="chain" id="PRO_5020855105" description="LPXTG cell wall anchor domain-containing protein" evidence="3">
    <location>
        <begin position="24"/>
        <end position="258"/>
    </location>
</feature>
<feature type="compositionally biased region" description="Low complexity" evidence="1">
    <location>
        <begin position="70"/>
        <end position="101"/>
    </location>
</feature>
<feature type="region of interest" description="Disordered" evidence="1">
    <location>
        <begin position="21"/>
        <end position="182"/>
    </location>
</feature>
<reference evidence="4 5" key="1">
    <citation type="submission" date="2019-03" db="EMBL/GenBank/DDBJ databases">
        <title>Genome Sequencing and Assembly of Various Microbes Isolated from Partially Reclaimed Soil and Acid Mine Drainage (AMD) Site.</title>
        <authorList>
            <person name="Steinbock B."/>
            <person name="Bechtold R."/>
            <person name="Sevigny J.L."/>
            <person name="Thomas D."/>
            <person name="Cuthill L.R."/>
            <person name="Aveiro Johannsen E.J."/>
            <person name="Thomas K."/>
            <person name="Ghosh A."/>
        </authorList>
    </citation>
    <scope>NUCLEOTIDE SEQUENCE [LARGE SCALE GENOMIC DNA]</scope>
    <source>
        <strain evidence="4 5">S-A3</strain>
    </source>
</reference>
<feature type="transmembrane region" description="Helical" evidence="2">
    <location>
        <begin position="230"/>
        <end position="249"/>
    </location>
</feature>
<keyword evidence="3" id="KW-0732">Signal</keyword>
<evidence type="ECO:0000256" key="1">
    <source>
        <dbReference type="SAM" id="MobiDB-lite"/>
    </source>
</evidence>
<evidence type="ECO:0008006" key="6">
    <source>
        <dbReference type="Google" id="ProtNLM"/>
    </source>
</evidence>
<feature type="compositionally biased region" description="Basic and acidic residues" evidence="1">
    <location>
        <begin position="103"/>
        <end position="119"/>
    </location>
</feature>
<keyword evidence="2" id="KW-0472">Membrane</keyword>
<dbReference type="RefSeq" id="WP_133409038.1">
    <property type="nucleotide sequence ID" value="NZ_SMZT01000001.1"/>
</dbReference>
<dbReference type="Proteomes" id="UP000295163">
    <property type="component" value="Unassembled WGS sequence"/>
</dbReference>
<keyword evidence="2" id="KW-0812">Transmembrane</keyword>
<gene>
    <name evidence="4" type="ORF">E2R59_01905</name>
</gene>
<proteinExistence type="predicted"/>